<dbReference type="AlphaFoldDB" id="A0A242K571"/>
<reference evidence="8" key="3">
    <citation type="submission" date="2024-03" db="EMBL/GenBank/DDBJ databases">
        <title>The Genome Sequence of Enterococcus sp. DIV0242b.</title>
        <authorList>
            <consortium name="The Broad Institute Genomics Platform"/>
            <consortium name="The Broad Institute Microbial Omics Core"/>
            <consortium name="The Broad Institute Genomic Center for Infectious Diseases"/>
            <person name="Earl A."/>
            <person name="Manson A."/>
            <person name="Gilmore M."/>
            <person name="Schwartman J."/>
            <person name="Shea T."/>
            <person name="Abouelleil A."/>
            <person name="Cao P."/>
            <person name="Chapman S."/>
            <person name="Cusick C."/>
            <person name="Young S."/>
            <person name="Neafsey D."/>
            <person name="Nusbaum C."/>
            <person name="Birren B."/>
        </authorList>
    </citation>
    <scope>NUCLEOTIDE SEQUENCE</scope>
    <source>
        <strain evidence="8">9E7_DIV0242</strain>
    </source>
</reference>
<feature type="domain" description="Calcineurin-like phosphoesterase" evidence="5">
    <location>
        <begin position="46"/>
        <end position="290"/>
    </location>
</feature>
<evidence type="ECO:0000259" key="6">
    <source>
        <dbReference type="Pfam" id="PF17839"/>
    </source>
</evidence>
<dbReference type="Pfam" id="PF00149">
    <property type="entry name" value="Metallophos"/>
    <property type="match status" value="1"/>
</dbReference>
<protein>
    <recommendedName>
        <fullName evidence="10">Calcineurin-like phosphoesterase domain-containing protein</fullName>
    </recommendedName>
</protein>
<dbReference type="EMBL" id="CP147247">
    <property type="protein sequence ID" value="WYJ90393.1"/>
    <property type="molecule type" value="Genomic_DNA"/>
</dbReference>
<feature type="domain" description="Cyclic nucleotide phosphodiesterase C-terminal" evidence="6">
    <location>
        <begin position="334"/>
        <end position="442"/>
    </location>
</feature>
<evidence type="ECO:0000313" key="8">
    <source>
        <dbReference type="EMBL" id="WYJ90393.1"/>
    </source>
</evidence>
<name>A0A242K571_9ENTE</name>
<dbReference type="EMBL" id="NGMM01000004">
    <property type="protein sequence ID" value="OTP14573.1"/>
    <property type="molecule type" value="Genomic_DNA"/>
</dbReference>
<evidence type="ECO:0000256" key="3">
    <source>
        <dbReference type="ARBA" id="ARBA00023004"/>
    </source>
</evidence>
<dbReference type="SUPFAM" id="SSF56300">
    <property type="entry name" value="Metallo-dependent phosphatases"/>
    <property type="match status" value="1"/>
</dbReference>
<dbReference type="Pfam" id="PF17839">
    <property type="entry name" value="CNP_C_terminal"/>
    <property type="match status" value="1"/>
</dbReference>
<evidence type="ECO:0000256" key="1">
    <source>
        <dbReference type="ARBA" id="ARBA00022723"/>
    </source>
</evidence>
<dbReference type="Gene3D" id="1.10.246.180">
    <property type="match status" value="1"/>
</dbReference>
<evidence type="ECO:0000259" key="5">
    <source>
        <dbReference type="Pfam" id="PF00149"/>
    </source>
</evidence>
<evidence type="ECO:0000313" key="9">
    <source>
        <dbReference type="Proteomes" id="UP000195141"/>
    </source>
</evidence>
<dbReference type="PANTHER" id="PTHR42988:SF2">
    <property type="entry name" value="CYCLIC NUCLEOTIDE PHOSPHODIESTERASE CBUA0032-RELATED"/>
    <property type="match status" value="1"/>
</dbReference>
<evidence type="ECO:0000256" key="4">
    <source>
        <dbReference type="ARBA" id="ARBA00025742"/>
    </source>
</evidence>
<dbReference type="PANTHER" id="PTHR42988">
    <property type="entry name" value="PHOSPHOHYDROLASE"/>
    <property type="match status" value="1"/>
</dbReference>
<dbReference type="Proteomes" id="UP000195141">
    <property type="component" value="Chromosome"/>
</dbReference>
<dbReference type="RefSeq" id="WP_086349705.1">
    <property type="nucleotide sequence ID" value="NZ_CP147247.1"/>
</dbReference>
<dbReference type="InterPro" id="IPR050884">
    <property type="entry name" value="CNP_phosphodiesterase-III"/>
</dbReference>
<dbReference type="InterPro" id="IPR040869">
    <property type="entry name" value="CNP_C"/>
</dbReference>
<evidence type="ECO:0000313" key="7">
    <source>
        <dbReference type="EMBL" id="OTP14573.1"/>
    </source>
</evidence>
<sequence>MKKKFVVFFGVLSSLVVFVFFYTESKKGQSTQNIDASDVLFQKEDMEFWLITDPHYIDETLYDDGSAFEYIKTTAAGKDLTYQKESLQALVAEVLKEKPDGLIVTGDVTLNGELVSGEKFAEILEPIRQAKIKVFVIPGNHDIHDGWARKFTGDTQEKTAQISAADFKEIFSDYGYSQSISQDEKSLSYLISINDKYNFIFLDTNIYTLEPSTRNPTTAGRIDEQTKKWIEEQLRFGTENGKQTLVFMHHNLFSHNELVNKGYVLNNAAEMRTLFSEYEIPVSFSGHIHAQDILTDAETGITEIVTASYAITPHPLGVITLNDQKLTYAREAINVSQWAKGNQLTNEDLLNHDRYLEEIFLKESRSLGYRYLLEAGYTKESELDTAAELVGELNRRFFTGEDFISDGEVEEIRQSEAYQIISEESSELKEYLDSIIQDRNENDTLFEKSLK</sequence>
<dbReference type="PIRSF" id="PIRSF034890">
    <property type="entry name" value="Pesteras_lmo2642"/>
    <property type="match status" value="1"/>
</dbReference>
<proteinExistence type="inferred from homology"/>
<dbReference type="GO" id="GO:0046872">
    <property type="term" value="F:metal ion binding"/>
    <property type="evidence" value="ECO:0007669"/>
    <property type="project" value="UniProtKB-KW"/>
</dbReference>
<comment type="similarity">
    <text evidence="4">Belongs to the cyclic nucleotide phosphodiesterase class-III family.</text>
</comment>
<accession>A0A242K571</accession>
<dbReference type="InterPro" id="IPR004843">
    <property type="entry name" value="Calcineurin-like_PHP"/>
</dbReference>
<dbReference type="InterPro" id="IPR012365">
    <property type="entry name" value="Pesteras_lmo2642"/>
</dbReference>
<reference evidence="8" key="2">
    <citation type="submission" date="2017-05" db="EMBL/GenBank/DDBJ databases">
        <authorList>
            <consortium name="The Broad Institute Genomics Platform"/>
            <consortium name="The Broad Institute Genomic Center for Infectious Diseases"/>
            <person name="Earl A."/>
            <person name="Manson A."/>
            <person name="Schwartman J."/>
            <person name="Gilmore M."/>
            <person name="Abouelleil A."/>
            <person name="Cao P."/>
            <person name="Chapman S."/>
            <person name="Cusick C."/>
            <person name="Shea T."/>
            <person name="Young S."/>
            <person name="Neafsey D."/>
            <person name="Nusbaum C."/>
            <person name="Birren B."/>
        </authorList>
    </citation>
    <scope>NUCLEOTIDE SEQUENCE</scope>
    <source>
        <strain evidence="8">9E7_DIV0242</strain>
    </source>
</reference>
<evidence type="ECO:0000256" key="2">
    <source>
        <dbReference type="ARBA" id="ARBA00022801"/>
    </source>
</evidence>
<keyword evidence="2" id="KW-0378">Hydrolase</keyword>
<gene>
    <name evidence="8" type="ORF">A5888_002150</name>
    <name evidence="7" type="ORF">A5888_002674</name>
</gene>
<dbReference type="Gene3D" id="3.60.21.10">
    <property type="match status" value="1"/>
</dbReference>
<dbReference type="GO" id="GO:0016787">
    <property type="term" value="F:hydrolase activity"/>
    <property type="evidence" value="ECO:0007669"/>
    <property type="project" value="UniProtKB-KW"/>
</dbReference>
<organism evidence="7">
    <name type="scientific">Candidatus Enterococcus clewellii</name>
    <dbReference type="NCBI Taxonomy" id="1834193"/>
    <lineage>
        <taxon>Bacteria</taxon>
        <taxon>Bacillati</taxon>
        <taxon>Bacillota</taxon>
        <taxon>Bacilli</taxon>
        <taxon>Lactobacillales</taxon>
        <taxon>Enterococcaceae</taxon>
        <taxon>Enterococcus</taxon>
    </lineage>
</organism>
<keyword evidence="9" id="KW-1185">Reference proteome</keyword>
<keyword evidence="3" id="KW-0408">Iron</keyword>
<dbReference type="OrthoDB" id="2036332at2"/>
<reference evidence="7" key="1">
    <citation type="submission" date="2017-05" db="EMBL/GenBank/DDBJ databases">
        <title>The Genome Sequence of Enterococcus sp. 9E7_DIV0242.</title>
        <authorList>
            <consortium name="The Broad Institute Genomics Platform"/>
            <consortium name="The Broad Institute Genomic Center for Infectious Diseases"/>
            <person name="Earl A."/>
            <person name="Manson A."/>
            <person name="Schwartman J."/>
            <person name="Gilmore M."/>
            <person name="Abouelleil A."/>
            <person name="Cao P."/>
            <person name="Chapman S."/>
            <person name="Cusick C."/>
            <person name="Shea T."/>
            <person name="Young S."/>
            <person name="Neafsey D."/>
            <person name="Nusbaum C."/>
            <person name="Birren B."/>
        </authorList>
    </citation>
    <scope>NUCLEOTIDE SEQUENCE [LARGE SCALE GENOMIC DNA]</scope>
    <source>
        <strain evidence="7">9E7_DIV0242</strain>
    </source>
</reference>
<dbReference type="InterPro" id="IPR029052">
    <property type="entry name" value="Metallo-depent_PP-like"/>
</dbReference>
<evidence type="ECO:0008006" key="10">
    <source>
        <dbReference type="Google" id="ProtNLM"/>
    </source>
</evidence>
<keyword evidence="1" id="KW-0479">Metal-binding</keyword>